<dbReference type="OrthoDB" id="5804959at2759"/>
<sequence length="713" mass="82894">MDNCLDSSTEMESTECALYALKDGESPISILTHDCAKVIFSKLEREAVQKLRRTCKFMEDTFQQHRAIIPGPICNINVFYNDGMLSLYIGSTTEDRPQRLVPLDDWYMTFKNAKCNFMYLNCDRELPDDIWRKIICCDSINRAEYVGKRINQNVLDGFAPLIVESLQVVVDHWNPQLIGFPKFKWLMIDCEINDLTDIIEVAKTVSAIEVPMNYGRFVNSIPSLLSLCGQTTCLPHWSFEFRGHPSQDRIVLDISNLEQTLTKIYGNLIECANVLNISLKMFLKILIILYSVKLFLCQICDHNKHPNITESCECLDSKYEFGEHCNTIIIKSPSFQNISCPRISCNFVMNYPQKQNEYIMVESRSNLSKSYSMKSLYRNTYHFPLNMPFDLIVLDSSNLSFIYNKEEYEMNTFFEINLTRIHIPEECKCSTFNDKIYNGDDEILLNIPLHCEVVLCYWRIDYLYRYREDYNIKLHIAASDLDENDVLLLNDWVSKYSYNNTVLKNERDFETSENQLNIAFHRFHNSKNLPTRITMKWYANAKNESKVLTSSGYPNTHCASQDCWTTITSPNGSYIEVFINDLSLENMHDYLKIYDGSKTGKGLAELTGNLANEKFKSSRNIVTLHFRTDRNNNRKGFHLNVKTKFYKTAETTSNQFELYFIGIISIFILLIICIFSQILNRKFQKPACRKNGVVNYTVSSGLSEIEITRLRRD</sequence>
<dbReference type="SUPFAM" id="SSF49854">
    <property type="entry name" value="Spermadhesin, CUB domain"/>
    <property type="match status" value="1"/>
</dbReference>
<dbReference type="PANTHER" id="PTHR39385:SF2">
    <property type="entry name" value="SLIT-LIKE 3 PROTEIN"/>
    <property type="match status" value="1"/>
</dbReference>
<organism evidence="5 6">
    <name type="scientific">Caenorhabditis angaria</name>
    <dbReference type="NCBI Taxonomy" id="860376"/>
    <lineage>
        <taxon>Eukaryota</taxon>
        <taxon>Metazoa</taxon>
        <taxon>Ecdysozoa</taxon>
        <taxon>Nematoda</taxon>
        <taxon>Chromadorea</taxon>
        <taxon>Rhabditida</taxon>
        <taxon>Rhabditina</taxon>
        <taxon>Rhabditomorpha</taxon>
        <taxon>Rhabditoidea</taxon>
        <taxon>Rhabditidae</taxon>
        <taxon>Peloderinae</taxon>
        <taxon>Caenorhabditis</taxon>
    </lineage>
</organism>
<protein>
    <recommendedName>
        <fullName evidence="4">CUB domain-containing protein</fullName>
    </recommendedName>
</protein>
<keyword evidence="3" id="KW-0472">Membrane</keyword>
<keyword evidence="1" id="KW-1015">Disulfide bond</keyword>
<evidence type="ECO:0000259" key="4">
    <source>
        <dbReference type="PROSITE" id="PS01180"/>
    </source>
</evidence>
<evidence type="ECO:0000256" key="2">
    <source>
        <dbReference type="PROSITE-ProRule" id="PRU00059"/>
    </source>
</evidence>
<accession>A0A9P1J2C2</accession>
<proteinExistence type="predicted"/>
<dbReference type="PROSITE" id="PS01180">
    <property type="entry name" value="CUB"/>
    <property type="match status" value="1"/>
</dbReference>
<gene>
    <name evidence="5" type="ORF">CAMP_LOCUS17047</name>
</gene>
<keyword evidence="3" id="KW-0812">Transmembrane</keyword>
<dbReference type="Proteomes" id="UP001152747">
    <property type="component" value="Unassembled WGS sequence"/>
</dbReference>
<dbReference type="Gene3D" id="2.60.120.290">
    <property type="entry name" value="Spermadhesin, CUB domain"/>
    <property type="match status" value="1"/>
</dbReference>
<evidence type="ECO:0000256" key="3">
    <source>
        <dbReference type="SAM" id="Phobius"/>
    </source>
</evidence>
<keyword evidence="6" id="KW-1185">Reference proteome</keyword>
<comment type="caution">
    <text evidence="5">The sequence shown here is derived from an EMBL/GenBank/DDBJ whole genome shotgun (WGS) entry which is preliminary data.</text>
</comment>
<dbReference type="InterPro" id="IPR000859">
    <property type="entry name" value="CUB_dom"/>
</dbReference>
<reference evidence="5" key="1">
    <citation type="submission" date="2022-11" db="EMBL/GenBank/DDBJ databases">
        <authorList>
            <person name="Kikuchi T."/>
        </authorList>
    </citation>
    <scope>NUCLEOTIDE SEQUENCE</scope>
    <source>
        <strain evidence="5">PS1010</strain>
    </source>
</reference>
<feature type="domain" description="CUB" evidence="4">
    <location>
        <begin position="525"/>
        <end position="644"/>
    </location>
</feature>
<evidence type="ECO:0000313" key="5">
    <source>
        <dbReference type="EMBL" id="CAI5454410.1"/>
    </source>
</evidence>
<keyword evidence="3" id="KW-1133">Transmembrane helix</keyword>
<dbReference type="PANTHER" id="PTHR39385">
    <property type="entry name" value="PROTEIN CBG20422"/>
    <property type="match status" value="1"/>
</dbReference>
<dbReference type="EMBL" id="CANHGI010000006">
    <property type="protein sequence ID" value="CAI5454410.1"/>
    <property type="molecule type" value="Genomic_DNA"/>
</dbReference>
<feature type="transmembrane region" description="Helical" evidence="3">
    <location>
        <begin position="658"/>
        <end position="679"/>
    </location>
</feature>
<dbReference type="SMART" id="SM00042">
    <property type="entry name" value="CUB"/>
    <property type="match status" value="1"/>
</dbReference>
<dbReference type="AlphaFoldDB" id="A0A9P1J2C2"/>
<name>A0A9P1J2C2_9PELO</name>
<dbReference type="InterPro" id="IPR035914">
    <property type="entry name" value="Sperma_CUB_dom_sf"/>
</dbReference>
<evidence type="ECO:0000256" key="1">
    <source>
        <dbReference type="ARBA" id="ARBA00023157"/>
    </source>
</evidence>
<comment type="caution">
    <text evidence="2">Lacks conserved residue(s) required for the propagation of feature annotation.</text>
</comment>
<dbReference type="Pfam" id="PF00431">
    <property type="entry name" value="CUB"/>
    <property type="match status" value="1"/>
</dbReference>
<dbReference type="CDD" id="cd00041">
    <property type="entry name" value="CUB"/>
    <property type="match status" value="1"/>
</dbReference>
<evidence type="ECO:0000313" key="6">
    <source>
        <dbReference type="Proteomes" id="UP001152747"/>
    </source>
</evidence>